<dbReference type="Pfam" id="PF02892">
    <property type="entry name" value="zf-BED"/>
    <property type="match status" value="1"/>
</dbReference>
<dbReference type="InterPro" id="IPR052035">
    <property type="entry name" value="ZnF_BED_domain_contain"/>
</dbReference>
<reference evidence="12" key="1">
    <citation type="submission" date="2016-11" db="UniProtKB">
        <authorList>
            <consortium name="WormBaseParasite"/>
        </authorList>
    </citation>
    <scope>IDENTIFICATION</scope>
</reference>
<keyword evidence="5" id="KW-0805">Transcription regulation</keyword>
<feature type="compositionally biased region" description="Basic and acidic residues" evidence="9">
    <location>
        <begin position="298"/>
        <end position="309"/>
    </location>
</feature>
<feature type="compositionally biased region" description="Basic and acidic residues" evidence="9">
    <location>
        <begin position="427"/>
        <end position="437"/>
    </location>
</feature>
<evidence type="ECO:0000256" key="7">
    <source>
        <dbReference type="ARBA" id="ARBA00023242"/>
    </source>
</evidence>
<dbReference type="InterPro" id="IPR036236">
    <property type="entry name" value="Znf_C2H2_sf"/>
</dbReference>
<dbReference type="Proteomes" id="UP000095283">
    <property type="component" value="Unplaced"/>
</dbReference>
<dbReference type="GO" id="GO:0003677">
    <property type="term" value="F:DNA binding"/>
    <property type="evidence" value="ECO:0007669"/>
    <property type="project" value="InterPro"/>
</dbReference>
<dbReference type="SMART" id="SM00614">
    <property type="entry name" value="ZnF_BED"/>
    <property type="match status" value="1"/>
</dbReference>
<dbReference type="AlphaFoldDB" id="A0A1I7XBJ5"/>
<keyword evidence="11" id="KW-1185">Reference proteome</keyword>
<feature type="compositionally biased region" description="Acidic residues" evidence="9">
    <location>
        <begin position="272"/>
        <end position="282"/>
    </location>
</feature>
<evidence type="ECO:0000256" key="2">
    <source>
        <dbReference type="ARBA" id="ARBA00022723"/>
    </source>
</evidence>
<organism evidence="11 12">
    <name type="scientific">Heterorhabditis bacteriophora</name>
    <name type="common">Entomopathogenic nematode worm</name>
    <dbReference type="NCBI Taxonomy" id="37862"/>
    <lineage>
        <taxon>Eukaryota</taxon>
        <taxon>Metazoa</taxon>
        <taxon>Ecdysozoa</taxon>
        <taxon>Nematoda</taxon>
        <taxon>Chromadorea</taxon>
        <taxon>Rhabditida</taxon>
        <taxon>Rhabditina</taxon>
        <taxon>Rhabditomorpha</taxon>
        <taxon>Strongyloidea</taxon>
        <taxon>Heterorhabditidae</taxon>
        <taxon>Heterorhabditis</taxon>
    </lineage>
</organism>
<evidence type="ECO:0000256" key="8">
    <source>
        <dbReference type="PROSITE-ProRule" id="PRU00027"/>
    </source>
</evidence>
<sequence length="489" mass="54091">MTMFHIHGKIAVMMQLSQPGTFSSFPSAFAAFASQLQSPHFQSLLQSQVAAIQSHHLAAMQAVAANNVEQKTRVTSDYVAPRKRVGGSTMKTAKVWRFFDELPSPEQAAECRLCKKKIKATNRPSMPIMQAAFAKFASQCSTNISSTTGMIRHLRSCHVQEYQQVQEARQSTMLLKMEEKARAQLLREMNTQVTTNMTTLMSKKTSPEPQKSPSASSSASDTASSIASSLFGSTPALQLPPLPSLAALNAGLPAPKPLKIITQSPSVKQESTEVEDNCEEPTDLSVKPSAFASLSYKRRPESSKDEKQEKKKAKLVEVQSIDERKINAQIAMMLLIDQLPLSVVEGHGFRSLLSLLLPNYDVPSAALFESNICPEVTTQLQQHLGALFTLNNPIFNPFESIAQLLNKQQHESVLTSQEKILDSNHKASDCLSSKRDEDSDSSYSTDTETTLPARIESFLSLIGGFKFPQVGVFHKYHQPLIYLFIYLFM</sequence>
<dbReference type="GO" id="GO:0009791">
    <property type="term" value="P:post-embryonic development"/>
    <property type="evidence" value="ECO:0007669"/>
    <property type="project" value="UniProtKB-ARBA"/>
</dbReference>
<name>A0A1I7XBJ5_HETBA</name>
<dbReference type="GO" id="GO:0005634">
    <property type="term" value="C:nucleus"/>
    <property type="evidence" value="ECO:0007669"/>
    <property type="project" value="UniProtKB-SubCell"/>
</dbReference>
<dbReference type="GO" id="GO:0008270">
    <property type="term" value="F:zinc ion binding"/>
    <property type="evidence" value="ECO:0007669"/>
    <property type="project" value="UniProtKB-KW"/>
</dbReference>
<evidence type="ECO:0000256" key="1">
    <source>
        <dbReference type="ARBA" id="ARBA00004123"/>
    </source>
</evidence>
<dbReference type="PANTHER" id="PTHR46481:SF10">
    <property type="entry name" value="ZINC FINGER BED DOMAIN-CONTAINING PROTEIN 39"/>
    <property type="match status" value="1"/>
</dbReference>
<keyword evidence="2" id="KW-0479">Metal-binding</keyword>
<feature type="compositionally biased region" description="Low complexity" evidence="9">
    <location>
        <begin position="212"/>
        <end position="221"/>
    </location>
</feature>
<dbReference type="SUPFAM" id="SSF57667">
    <property type="entry name" value="beta-beta-alpha zinc fingers"/>
    <property type="match status" value="1"/>
</dbReference>
<evidence type="ECO:0000256" key="6">
    <source>
        <dbReference type="ARBA" id="ARBA00023163"/>
    </source>
</evidence>
<evidence type="ECO:0000313" key="11">
    <source>
        <dbReference type="Proteomes" id="UP000095283"/>
    </source>
</evidence>
<evidence type="ECO:0000256" key="9">
    <source>
        <dbReference type="SAM" id="MobiDB-lite"/>
    </source>
</evidence>
<accession>A0A1I7XBJ5</accession>
<feature type="compositionally biased region" description="Polar residues" evidence="9">
    <location>
        <begin position="199"/>
        <end position="211"/>
    </location>
</feature>
<keyword evidence="7" id="KW-0539">Nucleus</keyword>
<dbReference type="InterPro" id="IPR003656">
    <property type="entry name" value="Znf_BED"/>
</dbReference>
<evidence type="ECO:0000313" key="12">
    <source>
        <dbReference type="WBParaSite" id="Hba_14997"/>
    </source>
</evidence>
<comment type="subcellular location">
    <subcellularLocation>
        <location evidence="1">Nucleus</location>
    </subcellularLocation>
</comment>
<evidence type="ECO:0000256" key="3">
    <source>
        <dbReference type="ARBA" id="ARBA00022771"/>
    </source>
</evidence>
<dbReference type="WBParaSite" id="Hba_14997">
    <property type="protein sequence ID" value="Hba_14997"/>
    <property type="gene ID" value="Hba_14997"/>
</dbReference>
<feature type="region of interest" description="Disordered" evidence="9">
    <location>
        <begin position="199"/>
        <end position="221"/>
    </location>
</feature>
<feature type="region of interest" description="Disordered" evidence="9">
    <location>
        <begin position="427"/>
        <end position="448"/>
    </location>
</feature>
<evidence type="ECO:0000256" key="5">
    <source>
        <dbReference type="ARBA" id="ARBA00023015"/>
    </source>
</evidence>
<keyword evidence="6" id="KW-0804">Transcription</keyword>
<feature type="domain" description="BED-type" evidence="10">
    <location>
        <begin position="90"/>
        <end position="165"/>
    </location>
</feature>
<dbReference type="PROSITE" id="PS50808">
    <property type="entry name" value="ZF_BED"/>
    <property type="match status" value="1"/>
</dbReference>
<dbReference type="SUPFAM" id="SSF140996">
    <property type="entry name" value="Hermes dimerisation domain"/>
    <property type="match status" value="1"/>
</dbReference>
<evidence type="ECO:0000259" key="10">
    <source>
        <dbReference type="PROSITE" id="PS50808"/>
    </source>
</evidence>
<protein>
    <submittedName>
        <fullName evidence="12">BED-type domain-containing protein</fullName>
    </submittedName>
</protein>
<feature type="region of interest" description="Disordered" evidence="9">
    <location>
        <begin position="263"/>
        <end position="312"/>
    </location>
</feature>
<keyword evidence="4" id="KW-0862">Zinc</keyword>
<keyword evidence="3 8" id="KW-0863">Zinc-finger</keyword>
<proteinExistence type="predicted"/>
<evidence type="ECO:0000256" key="4">
    <source>
        <dbReference type="ARBA" id="ARBA00022833"/>
    </source>
</evidence>
<dbReference type="PANTHER" id="PTHR46481">
    <property type="entry name" value="ZINC FINGER BED DOMAIN-CONTAINING PROTEIN 4"/>
    <property type="match status" value="1"/>
</dbReference>